<evidence type="ECO:0000259" key="2">
    <source>
        <dbReference type="Pfam" id="PF01583"/>
    </source>
</evidence>
<dbReference type="InterPro" id="IPR027417">
    <property type="entry name" value="P-loop_NTPase"/>
</dbReference>
<dbReference type="EMBL" id="UINC01123119">
    <property type="protein sequence ID" value="SVC99375.1"/>
    <property type="molecule type" value="Genomic_DNA"/>
</dbReference>
<reference evidence="3" key="1">
    <citation type="submission" date="2018-05" db="EMBL/GenBank/DDBJ databases">
        <authorList>
            <person name="Lanie J.A."/>
            <person name="Ng W.-L."/>
            <person name="Kazmierczak K.M."/>
            <person name="Andrzejewski T.M."/>
            <person name="Davidsen T.M."/>
            <person name="Wayne K.J."/>
            <person name="Tettelin H."/>
            <person name="Glass J.I."/>
            <person name="Rusch D."/>
            <person name="Podicherti R."/>
            <person name="Tsui H.-C.T."/>
            <person name="Winkler M.E."/>
        </authorList>
    </citation>
    <scope>NUCLEOTIDE SEQUENCE</scope>
</reference>
<proteinExistence type="predicted"/>
<gene>
    <name evidence="3" type="ORF">METZ01_LOCUS352229</name>
</gene>
<dbReference type="Pfam" id="PF01583">
    <property type="entry name" value="APS_kinase"/>
    <property type="match status" value="1"/>
</dbReference>
<evidence type="ECO:0000256" key="1">
    <source>
        <dbReference type="ARBA" id="ARBA00022679"/>
    </source>
</evidence>
<keyword evidence="1" id="KW-0808">Transferase</keyword>
<sequence length="48" mass="5063">MLLWLTGLSGAGKSTIADILVKKLRDKIPAIVQIDGNGVREIFGPSLG</sequence>
<accession>A0A382RQE7</accession>
<evidence type="ECO:0000313" key="3">
    <source>
        <dbReference type="EMBL" id="SVC99375.1"/>
    </source>
</evidence>
<protein>
    <recommendedName>
        <fullName evidence="2">APS kinase domain-containing protein</fullName>
    </recommendedName>
</protein>
<organism evidence="3">
    <name type="scientific">marine metagenome</name>
    <dbReference type="NCBI Taxonomy" id="408172"/>
    <lineage>
        <taxon>unclassified sequences</taxon>
        <taxon>metagenomes</taxon>
        <taxon>ecological metagenomes</taxon>
    </lineage>
</organism>
<feature type="non-terminal residue" evidence="3">
    <location>
        <position position="48"/>
    </location>
</feature>
<feature type="domain" description="APS kinase" evidence="2">
    <location>
        <begin position="2"/>
        <end position="47"/>
    </location>
</feature>
<dbReference type="Gene3D" id="3.40.50.300">
    <property type="entry name" value="P-loop containing nucleotide triphosphate hydrolases"/>
    <property type="match status" value="1"/>
</dbReference>
<name>A0A382RQE7_9ZZZZ</name>
<dbReference type="AlphaFoldDB" id="A0A382RQE7"/>
<dbReference type="SUPFAM" id="SSF52540">
    <property type="entry name" value="P-loop containing nucleoside triphosphate hydrolases"/>
    <property type="match status" value="1"/>
</dbReference>
<dbReference type="InterPro" id="IPR059117">
    <property type="entry name" value="APS_kinase_dom"/>
</dbReference>